<feature type="compositionally biased region" description="Basic and acidic residues" evidence="4">
    <location>
        <begin position="93"/>
        <end position="113"/>
    </location>
</feature>
<proteinExistence type="inferred from homology"/>
<dbReference type="GO" id="GO:0030691">
    <property type="term" value="C:Noc2p-Noc3p complex"/>
    <property type="evidence" value="ECO:0007669"/>
    <property type="project" value="TreeGrafter"/>
</dbReference>
<keyword evidence="3" id="KW-0539">Nucleus</keyword>
<gene>
    <name evidence="5" type="ORF">C9374_001100</name>
</gene>
<evidence type="ECO:0000256" key="4">
    <source>
        <dbReference type="SAM" id="MobiDB-lite"/>
    </source>
</evidence>
<keyword evidence="6" id="KW-1185">Reference proteome</keyword>
<feature type="region of interest" description="Disordered" evidence="4">
    <location>
        <begin position="693"/>
        <end position="756"/>
    </location>
</feature>
<dbReference type="PANTHER" id="PTHR12687:SF4">
    <property type="entry name" value="NUCLEOLAR COMPLEX PROTEIN 2 HOMOLOG"/>
    <property type="match status" value="1"/>
</dbReference>
<organism evidence="5 6">
    <name type="scientific">Naegleria lovaniensis</name>
    <name type="common">Amoeba</name>
    <dbReference type="NCBI Taxonomy" id="51637"/>
    <lineage>
        <taxon>Eukaryota</taxon>
        <taxon>Discoba</taxon>
        <taxon>Heterolobosea</taxon>
        <taxon>Tetramitia</taxon>
        <taxon>Eutetramitia</taxon>
        <taxon>Vahlkampfiidae</taxon>
        <taxon>Naegleria</taxon>
    </lineage>
</organism>
<reference evidence="5 6" key="1">
    <citation type="journal article" date="2018" name="BMC Genomics">
        <title>The genome of Naegleria lovaniensis, the basis for a comparative approach to unravel pathogenicity factors of the human pathogenic amoeba N. fowleri.</title>
        <authorList>
            <person name="Liechti N."/>
            <person name="Schurch N."/>
            <person name="Bruggmann R."/>
            <person name="Wittwer M."/>
        </authorList>
    </citation>
    <scope>NUCLEOTIDE SEQUENCE [LARGE SCALE GENOMIC DNA]</scope>
    <source>
        <strain evidence="5 6">ATCC 30569</strain>
    </source>
</reference>
<name>A0AA88KNF1_NAELO</name>
<dbReference type="InterPro" id="IPR016024">
    <property type="entry name" value="ARM-type_fold"/>
</dbReference>
<comment type="similarity">
    <text evidence="2">Belongs to the NOC2 family.</text>
</comment>
<feature type="compositionally biased region" description="Basic and acidic residues" evidence="4">
    <location>
        <begin position="697"/>
        <end position="706"/>
    </location>
</feature>
<dbReference type="GeneID" id="68093556"/>
<dbReference type="GO" id="GO:0005654">
    <property type="term" value="C:nucleoplasm"/>
    <property type="evidence" value="ECO:0007669"/>
    <property type="project" value="TreeGrafter"/>
</dbReference>
<comment type="subcellular location">
    <subcellularLocation>
        <location evidence="1">Nucleus</location>
    </subcellularLocation>
</comment>
<evidence type="ECO:0000313" key="5">
    <source>
        <dbReference type="EMBL" id="KAG2387506.1"/>
    </source>
</evidence>
<feature type="region of interest" description="Disordered" evidence="4">
    <location>
        <begin position="1"/>
        <end position="161"/>
    </location>
</feature>
<evidence type="ECO:0000256" key="3">
    <source>
        <dbReference type="ARBA" id="ARBA00023242"/>
    </source>
</evidence>
<dbReference type="InterPro" id="IPR005343">
    <property type="entry name" value="Noc2"/>
</dbReference>
<accession>A0AA88KNF1</accession>
<dbReference type="Pfam" id="PF03715">
    <property type="entry name" value="Noc2"/>
    <property type="match status" value="1"/>
</dbReference>
<feature type="compositionally biased region" description="Low complexity" evidence="4">
    <location>
        <begin position="73"/>
        <end position="92"/>
    </location>
</feature>
<dbReference type="RefSeq" id="XP_044551498.1">
    <property type="nucleotide sequence ID" value="XM_044686606.1"/>
</dbReference>
<dbReference type="SUPFAM" id="SSF48371">
    <property type="entry name" value="ARM repeat"/>
    <property type="match status" value="1"/>
</dbReference>
<dbReference type="PANTHER" id="PTHR12687">
    <property type="entry name" value="NUCLEOLAR COMPLEX 2 AND RAD4-RELATED"/>
    <property type="match status" value="1"/>
</dbReference>
<protein>
    <recommendedName>
        <fullName evidence="7">Nucleolar complex protein 2 homolog</fullName>
    </recommendedName>
</protein>
<dbReference type="EMBL" id="PYSW02000012">
    <property type="protein sequence ID" value="KAG2387506.1"/>
    <property type="molecule type" value="Genomic_DNA"/>
</dbReference>
<feature type="compositionally biased region" description="Basic residues" evidence="4">
    <location>
        <begin position="11"/>
        <end position="26"/>
    </location>
</feature>
<evidence type="ECO:0000256" key="2">
    <source>
        <dbReference type="ARBA" id="ARBA00005907"/>
    </source>
</evidence>
<dbReference type="GO" id="GO:0005730">
    <property type="term" value="C:nucleolus"/>
    <property type="evidence" value="ECO:0007669"/>
    <property type="project" value="TreeGrafter"/>
</dbReference>
<feature type="compositionally biased region" description="Basic and acidic residues" evidence="4">
    <location>
        <begin position="30"/>
        <end position="52"/>
    </location>
</feature>
<evidence type="ECO:0008006" key="7">
    <source>
        <dbReference type="Google" id="ProtNLM"/>
    </source>
</evidence>
<dbReference type="Proteomes" id="UP000816034">
    <property type="component" value="Unassembled WGS sequence"/>
</dbReference>
<evidence type="ECO:0000313" key="6">
    <source>
        <dbReference type="Proteomes" id="UP000816034"/>
    </source>
</evidence>
<feature type="compositionally biased region" description="Basic and acidic residues" evidence="4">
    <location>
        <begin position="746"/>
        <end position="756"/>
    </location>
</feature>
<sequence>MGRNKQTKSDKKYKKNKKLVKAKIKTQRMTQEKKVREVIRNEKLKNEDLSDSEKEEEQLEQHYLKAVNKKKPSSTSVSKQSSENKTSSSGTISKEEIADFFEKLKAEGGKTTKEEEEEIQQLISGVDEDDEEEVYDGGEREEGDSEDHDENIPADQEDDEQDEAYFQRIADEIEEENEKQVKEFGSRIKVTKALIARWVKKIKSSNAVQPLFHLVLCFRSGLKKEASSDEKKKKKDEPEIPYVVPDAATFARVAMACVKCLGDLATILTKYEQGSNKMPAKYSGWKQVKLALSTFINAFYTLMESSVDEKLLIYILHYFTRLVPFYGLFEAHPKKILRIMLNLLGHTNEDVRVRAFLIINSMAVIYPYPFLELCIKGVYYTLLRNSKGYNPSTFQQIEFLKNCLVELASINFNSTFQHAFIYIRELSITVRRAMDTTVQNGYALCYNWKFFHCLDAWAKVVCAYCKQEKIGELLYPITQIAMAGLGLSNSAKHYPFKIKLLTMLNALSRECDRTFIPISQFIFEILQLKQATETPKQNQKPQPLYFEFKLKAMPEELKSREFHQRIIDDCCFLLLDHLATHSKSVAFPELSYPITSFLKKYVKNHSETLHFGIAKQITNLVKHVNDNIIFVNEAKSKISFTPLEFDKANQFLQDTETPLEKYYATEKKRQDRELLERVAAKLDEKVLFEDGEDEEESALREIEETKLKRKRASTTAADEDETTQSDEKETKKKKKSTTSKTTSKQDTLKELDLENF</sequence>
<dbReference type="GO" id="GO:0030690">
    <property type="term" value="C:Noc1p-Noc2p complex"/>
    <property type="evidence" value="ECO:0007669"/>
    <property type="project" value="TreeGrafter"/>
</dbReference>
<feature type="compositionally biased region" description="Acidic residues" evidence="4">
    <location>
        <begin position="126"/>
        <end position="149"/>
    </location>
</feature>
<dbReference type="GO" id="GO:0042273">
    <property type="term" value="P:ribosomal large subunit biogenesis"/>
    <property type="evidence" value="ECO:0007669"/>
    <property type="project" value="TreeGrafter"/>
</dbReference>
<dbReference type="AlphaFoldDB" id="A0AA88KNF1"/>
<evidence type="ECO:0000256" key="1">
    <source>
        <dbReference type="ARBA" id="ARBA00004123"/>
    </source>
</evidence>
<comment type="caution">
    <text evidence="5">The sequence shown here is derived from an EMBL/GenBank/DDBJ whole genome shotgun (WGS) entry which is preliminary data.</text>
</comment>